<proteinExistence type="predicted"/>
<comment type="caution">
    <text evidence="10">The sequence shown here is derived from an EMBL/GenBank/DDBJ whole genome shotgun (WGS) entry which is preliminary data.</text>
</comment>
<dbReference type="PANTHER" id="PTHR22854:SF2">
    <property type="entry name" value="INDOLE-3-GLYCEROL-PHOSPHATE SYNTHASE"/>
    <property type="match status" value="1"/>
</dbReference>
<keyword evidence="4" id="KW-0028">Amino-acid biosynthesis</keyword>
<keyword evidence="5" id="KW-0210">Decarboxylase</keyword>
<reference evidence="10" key="1">
    <citation type="journal article" date="2021" name="PeerJ">
        <title>Extensive microbial diversity within the chicken gut microbiome revealed by metagenomics and culture.</title>
        <authorList>
            <person name="Gilroy R."/>
            <person name="Ravi A."/>
            <person name="Getino M."/>
            <person name="Pursley I."/>
            <person name="Horton D.L."/>
            <person name="Alikhan N.F."/>
            <person name="Baker D."/>
            <person name="Gharbi K."/>
            <person name="Hall N."/>
            <person name="Watson M."/>
            <person name="Adriaenssens E.M."/>
            <person name="Foster-Nyarko E."/>
            <person name="Jarju S."/>
            <person name="Secka A."/>
            <person name="Antonio M."/>
            <person name="Oren A."/>
            <person name="Chaudhuri R.R."/>
            <person name="La Ragione R."/>
            <person name="Hildebrand F."/>
            <person name="Pallen M.J."/>
        </authorList>
    </citation>
    <scope>NUCLEOTIDE SEQUENCE</scope>
    <source>
        <strain evidence="10">ChiGjej2B2-19336</strain>
    </source>
</reference>
<dbReference type="RefSeq" id="WP_304122480.1">
    <property type="nucleotide sequence ID" value="NZ_DYZA01000145.1"/>
</dbReference>
<organism evidence="10 11">
    <name type="scientific">Mailhella massiliensis</name>
    <dbReference type="NCBI Taxonomy" id="1903261"/>
    <lineage>
        <taxon>Bacteria</taxon>
        <taxon>Pseudomonadati</taxon>
        <taxon>Thermodesulfobacteriota</taxon>
        <taxon>Desulfovibrionia</taxon>
        <taxon>Desulfovibrionales</taxon>
        <taxon>Desulfovibrionaceae</taxon>
        <taxon>Mailhella</taxon>
    </lineage>
</organism>
<dbReference type="Pfam" id="PF00218">
    <property type="entry name" value="IGPS"/>
    <property type="match status" value="1"/>
</dbReference>
<dbReference type="InterPro" id="IPR011060">
    <property type="entry name" value="RibuloseP-bd_barrel"/>
</dbReference>
<dbReference type="AlphaFoldDB" id="A0A921AX10"/>
<sequence>MTGLERFMEAKRREVEELERLGAEKLRPWRGERPSFSRALARGGAGPLAVIAEYKRASPSRGVICESLEPEDVARQYKEAGAAALSVLTEERWFHGHISYLSRMASAMGQGGESRLPLLRKDFLFHPAQVAATLATPASALLLIVRLTPSARTLRDLRERAEKGGVEAVVEVFDEEDLALARESGAHVIQVNARDLASLRVDREACLRLIEKCPPKAGELWIAASGMSCRADLEEAAKRGFSAALVGSALMEEGRPGEALAALLGTQEAEDAD</sequence>
<evidence type="ECO:0000313" key="10">
    <source>
        <dbReference type="EMBL" id="HJD97424.1"/>
    </source>
</evidence>
<comment type="pathway">
    <text evidence="2">Amino-acid biosynthesis; L-tryptophan biosynthesis; L-tryptophan from chorismate: step 4/5.</text>
</comment>
<keyword evidence="8" id="KW-0456">Lyase</keyword>
<feature type="domain" description="Indole-3-glycerol phosphate synthase" evidence="9">
    <location>
        <begin position="4"/>
        <end position="255"/>
    </location>
</feature>
<evidence type="ECO:0000256" key="5">
    <source>
        <dbReference type="ARBA" id="ARBA00022793"/>
    </source>
</evidence>
<evidence type="ECO:0000256" key="3">
    <source>
        <dbReference type="ARBA" id="ARBA00012362"/>
    </source>
</evidence>
<dbReference type="CDD" id="cd00331">
    <property type="entry name" value="IGPS"/>
    <property type="match status" value="1"/>
</dbReference>
<protein>
    <recommendedName>
        <fullName evidence="3">indole-3-glycerol-phosphate synthase</fullName>
        <ecNumber evidence="3">4.1.1.48</ecNumber>
    </recommendedName>
</protein>
<comment type="catalytic activity">
    <reaction evidence="1">
        <text>1-(2-carboxyphenylamino)-1-deoxy-D-ribulose 5-phosphate + H(+) = (1S,2R)-1-C-(indol-3-yl)glycerol 3-phosphate + CO2 + H2O</text>
        <dbReference type="Rhea" id="RHEA:23476"/>
        <dbReference type="ChEBI" id="CHEBI:15377"/>
        <dbReference type="ChEBI" id="CHEBI:15378"/>
        <dbReference type="ChEBI" id="CHEBI:16526"/>
        <dbReference type="ChEBI" id="CHEBI:58613"/>
        <dbReference type="ChEBI" id="CHEBI:58866"/>
        <dbReference type="EC" id="4.1.1.48"/>
    </reaction>
</comment>
<dbReference type="GO" id="GO:0000162">
    <property type="term" value="P:L-tryptophan biosynthetic process"/>
    <property type="evidence" value="ECO:0007669"/>
    <property type="project" value="UniProtKB-KW"/>
</dbReference>
<dbReference type="InterPro" id="IPR045186">
    <property type="entry name" value="Indole-3-glycerol_P_synth"/>
</dbReference>
<dbReference type="PROSITE" id="PS00614">
    <property type="entry name" value="IGPS"/>
    <property type="match status" value="1"/>
</dbReference>
<evidence type="ECO:0000256" key="4">
    <source>
        <dbReference type="ARBA" id="ARBA00022605"/>
    </source>
</evidence>
<dbReference type="InterPro" id="IPR013798">
    <property type="entry name" value="Indole-3-glycerol_P_synth_dom"/>
</dbReference>
<dbReference type="GO" id="GO:0004425">
    <property type="term" value="F:indole-3-glycerol-phosphate synthase activity"/>
    <property type="evidence" value="ECO:0007669"/>
    <property type="project" value="UniProtKB-EC"/>
</dbReference>
<dbReference type="PANTHER" id="PTHR22854">
    <property type="entry name" value="TRYPTOPHAN BIOSYNTHESIS PROTEIN"/>
    <property type="match status" value="1"/>
</dbReference>
<evidence type="ECO:0000256" key="8">
    <source>
        <dbReference type="ARBA" id="ARBA00023239"/>
    </source>
</evidence>
<evidence type="ECO:0000313" key="11">
    <source>
        <dbReference type="Proteomes" id="UP000698963"/>
    </source>
</evidence>
<dbReference type="SUPFAM" id="SSF51366">
    <property type="entry name" value="Ribulose-phoshate binding barrel"/>
    <property type="match status" value="1"/>
</dbReference>
<name>A0A921AX10_9BACT</name>
<gene>
    <name evidence="10" type="ORF">K8W16_07245</name>
</gene>
<dbReference type="InterPro" id="IPR013785">
    <property type="entry name" value="Aldolase_TIM"/>
</dbReference>
<dbReference type="Gene3D" id="3.20.20.70">
    <property type="entry name" value="Aldolase class I"/>
    <property type="match status" value="1"/>
</dbReference>
<dbReference type="GO" id="GO:0004640">
    <property type="term" value="F:phosphoribosylanthranilate isomerase activity"/>
    <property type="evidence" value="ECO:0007669"/>
    <property type="project" value="TreeGrafter"/>
</dbReference>
<dbReference type="Proteomes" id="UP000698963">
    <property type="component" value="Unassembled WGS sequence"/>
</dbReference>
<dbReference type="InterPro" id="IPR001468">
    <property type="entry name" value="Indole-3-GlycerolPSynthase_CS"/>
</dbReference>
<evidence type="ECO:0000259" key="9">
    <source>
        <dbReference type="Pfam" id="PF00218"/>
    </source>
</evidence>
<evidence type="ECO:0000256" key="6">
    <source>
        <dbReference type="ARBA" id="ARBA00022822"/>
    </source>
</evidence>
<evidence type="ECO:0000256" key="1">
    <source>
        <dbReference type="ARBA" id="ARBA00001633"/>
    </source>
</evidence>
<evidence type="ECO:0000256" key="7">
    <source>
        <dbReference type="ARBA" id="ARBA00023141"/>
    </source>
</evidence>
<accession>A0A921AX10</accession>
<keyword evidence="7" id="KW-0057">Aromatic amino acid biosynthesis</keyword>
<evidence type="ECO:0000256" key="2">
    <source>
        <dbReference type="ARBA" id="ARBA00004696"/>
    </source>
</evidence>
<dbReference type="EC" id="4.1.1.48" evidence="3"/>
<dbReference type="EMBL" id="DYZA01000145">
    <property type="protein sequence ID" value="HJD97424.1"/>
    <property type="molecule type" value="Genomic_DNA"/>
</dbReference>
<reference evidence="10" key="2">
    <citation type="submission" date="2021-09" db="EMBL/GenBank/DDBJ databases">
        <authorList>
            <person name="Gilroy R."/>
        </authorList>
    </citation>
    <scope>NUCLEOTIDE SEQUENCE</scope>
    <source>
        <strain evidence="10">ChiGjej2B2-19336</strain>
    </source>
</reference>
<keyword evidence="6" id="KW-0822">Tryptophan biosynthesis</keyword>